<name>A0A9P6LXG8_9FUNG</name>
<proteinExistence type="predicted"/>
<dbReference type="PANTHER" id="PTHR33119">
    <property type="entry name" value="IFI3P"/>
    <property type="match status" value="1"/>
</dbReference>
<feature type="domain" description="DUF4246" evidence="2">
    <location>
        <begin position="8"/>
        <end position="54"/>
    </location>
</feature>
<dbReference type="Pfam" id="PF21666">
    <property type="entry name" value="DUF4246_N"/>
    <property type="match status" value="1"/>
</dbReference>
<evidence type="ECO:0000313" key="3">
    <source>
        <dbReference type="EMBL" id="KAF9949002.1"/>
    </source>
</evidence>
<evidence type="ECO:0000313" key="4">
    <source>
        <dbReference type="Proteomes" id="UP000749646"/>
    </source>
</evidence>
<dbReference type="InterPro" id="IPR049207">
    <property type="entry name" value="DUF4246_N"/>
</dbReference>
<dbReference type="PANTHER" id="PTHR33119:SF1">
    <property type="entry name" value="FE2OG DIOXYGENASE DOMAIN-CONTAINING PROTEIN"/>
    <property type="match status" value="1"/>
</dbReference>
<reference evidence="3" key="1">
    <citation type="journal article" date="2020" name="Fungal Divers.">
        <title>Resolving the Mortierellaceae phylogeny through synthesis of multi-gene phylogenetics and phylogenomics.</title>
        <authorList>
            <person name="Vandepol N."/>
            <person name="Liber J."/>
            <person name="Desiro A."/>
            <person name="Na H."/>
            <person name="Kennedy M."/>
            <person name="Barry K."/>
            <person name="Grigoriev I.V."/>
            <person name="Miller A.N."/>
            <person name="O'Donnell K."/>
            <person name="Stajich J.E."/>
            <person name="Bonito G."/>
        </authorList>
    </citation>
    <scope>NUCLEOTIDE SEQUENCE</scope>
    <source>
        <strain evidence="3">MES-2147</strain>
    </source>
</reference>
<dbReference type="Pfam" id="PF14033">
    <property type="entry name" value="DUF4246"/>
    <property type="match status" value="1"/>
</dbReference>
<accession>A0A9P6LXG8</accession>
<dbReference type="OrthoDB" id="415532at2759"/>
<protein>
    <submittedName>
        <fullName evidence="3">Uncharacterized protein</fullName>
    </submittedName>
</protein>
<keyword evidence="4" id="KW-1185">Reference proteome</keyword>
<feature type="domain" description="DUF4246" evidence="1">
    <location>
        <begin position="70"/>
        <end position="345"/>
    </location>
</feature>
<dbReference type="AlphaFoldDB" id="A0A9P6LXG8"/>
<evidence type="ECO:0000259" key="2">
    <source>
        <dbReference type="Pfam" id="PF21666"/>
    </source>
</evidence>
<sequence length="345" mass="39853">MSKSASPTLPLPWTGDDYESGFPVTLLPELVMMAASNAIREKPNWWEKYKDPTLKQAGIDRGDEYAMNDAQIEYIFQELEWYAERRQNQIDSGIVAPIETGIEGTRRSDGLIHTELKERLLACVQKLVDVPDHLKDWHPGSNNQVLDLVHPSLFPFISDKTRITKEEAIPPLDFMGQGETMKKAPGYGVLEEARYYSKHYQWLPTDFMIDSEGKVKIHSYINNLHPIEHKDMYGVLEEIFEKFLPMFEDVLTEMREIEHKEQKLDADPFNWYDDDDGAMDEWYENRVPRPVEIPEFVPPKEFDKYELRPSTSTLSSSPSSSSKKLQVIIKLANIILTPENPKYPG</sequence>
<dbReference type="InterPro" id="IPR025340">
    <property type="entry name" value="DUF4246"/>
</dbReference>
<dbReference type="InterPro" id="IPR049192">
    <property type="entry name" value="DUF4246_C"/>
</dbReference>
<feature type="non-terminal residue" evidence="3">
    <location>
        <position position="1"/>
    </location>
</feature>
<gene>
    <name evidence="3" type="ORF">BGZ65_007666</name>
</gene>
<dbReference type="Proteomes" id="UP000749646">
    <property type="component" value="Unassembled WGS sequence"/>
</dbReference>
<evidence type="ECO:0000259" key="1">
    <source>
        <dbReference type="Pfam" id="PF14033"/>
    </source>
</evidence>
<comment type="caution">
    <text evidence="3">The sequence shown here is derived from an EMBL/GenBank/DDBJ whole genome shotgun (WGS) entry which is preliminary data.</text>
</comment>
<organism evidence="3 4">
    <name type="scientific">Modicella reniformis</name>
    <dbReference type="NCBI Taxonomy" id="1440133"/>
    <lineage>
        <taxon>Eukaryota</taxon>
        <taxon>Fungi</taxon>
        <taxon>Fungi incertae sedis</taxon>
        <taxon>Mucoromycota</taxon>
        <taxon>Mortierellomycotina</taxon>
        <taxon>Mortierellomycetes</taxon>
        <taxon>Mortierellales</taxon>
        <taxon>Mortierellaceae</taxon>
        <taxon>Modicella</taxon>
    </lineage>
</organism>
<dbReference type="EMBL" id="JAAAHW010007353">
    <property type="protein sequence ID" value="KAF9949002.1"/>
    <property type="molecule type" value="Genomic_DNA"/>
</dbReference>